<name>A0A0A1TWQ5_ENTIV</name>
<evidence type="ECO:0000313" key="2">
    <source>
        <dbReference type="EMBL" id="ELP85611.1"/>
    </source>
</evidence>
<dbReference type="EMBL" id="KB207048">
    <property type="protein sequence ID" value="ELP85611.1"/>
    <property type="molecule type" value="Genomic_DNA"/>
</dbReference>
<reference evidence="2 3" key="1">
    <citation type="submission" date="2012-10" db="EMBL/GenBank/DDBJ databases">
        <authorList>
            <person name="Zafar N."/>
            <person name="Inman J."/>
            <person name="Hall N."/>
            <person name="Lorenzi H."/>
            <person name="Caler E."/>
        </authorList>
    </citation>
    <scope>NUCLEOTIDE SEQUENCE [LARGE SCALE GENOMIC DNA]</scope>
    <source>
        <strain evidence="2 3">IP1</strain>
    </source>
</reference>
<dbReference type="KEGG" id="eiv:EIN_408900"/>
<dbReference type="Pfam" id="PF07534">
    <property type="entry name" value="TLD"/>
    <property type="match status" value="1"/>
</dbReference>
<feature type="domain" description="TLDc" evidence="1">
    <location>
        <begin position="46"/>
        <end position="164"/>
    </location>
</feature>
<accession>A0A0A1TWQ5</accession>
<dbReference type="VEuPathDB" id="AmoebaDB:EIN_408900"/>
<dbReference type="Proteomes" id="UP000014680">
    <property type="component" value="Unassembled WGS sequence"/>
</dbReference>
<evidence type="ECO:0000259" key="1">
    <source>
        <dbReference type="Pfam" id="PF07534"/>
    </source>
</evidence>
<dbReference type="RefSeq" id="XP_004184957.1">
    <property type="nucleotide sequence ID" value="XM_004184909.1"/>
</dbReference>
<evidence type="ECO:0000313" key="3">
    <source>
        <dbReference type="Proteomes" id="UP000014680"/>
    </source>
</evidence>
<gene>
    <name evidence="2" type="ORF">EIN_408900</name>
</gene>
<dbReference type="AlphaFoldDB" id="A0A0A1TWQ5"/>
<dbReference type="InterPro" id="IPR006571">
    <property type="entry name" value="TLDc_dom"/>
</dbReference>
<sequence length="178" mass="20298">MGVYYSKGEHAFEYQQLKKWTKKENCVVIGDSDADGSLLEGGYMETIRFKSNVCVIVFDNRNSIFGGYYQVPISEENTYTTDNDAFVFSFITPRGSSIPLRHRIFYSKKDRATYYSTTEGNKYFSFGNSDLTIYPNKSGSSYLSTYQRTTCSSLSGEATFKITRLILAQMFNDEAEII</sequence>
<protein>
    <recommendedName>
        <fullName evidence="1">TLDc domain-containing protein</fullName>
    </recommendedName>
</protein>
<keyword evidence="3" id="KW-1185">Reference proteome</keyword>
<proteinExistence type="predicted"/>
<dbReference type="GeneID" id="14884639"/>
<organism evidence="2 3">
    <name type="scientific">Entamoeba invadens IP1</name>
    <dbReference type="NCBI Taxonomy" id="370355"/>
    <lineage>
        <taxon>Eukaryota</taxon>
        <taxon>Amoebozoa</taxon>
        <taxon>Evosea</taxon>
        <taxon>Archamoebae</taxon>
        <taxon>Mastigamoebida</taxon>
        <taxon>Entamoebidae</taxon>
        <taxon>Entamoeba</taxon>
    </lineage>
</organism>